<dbReference type="CDD" id="cd12797">
    <property type="entry name" value="M23_peptidase"/>
    <property type="match status" value="1"/>
</dbReference>
<dbReference type="InterPro" id="IPR011055">
    <property type="entry name" value="Dup_hybrid_motif"/>
</dbReference>
<name>A0A3P3W198_9MICO</name>
<dbReference type="Gene3D" id="2.70.70.10">
    <property type="entry name" value="Glucose Permease (Domain IIA)"/>
    <property type="match status" value="1"/>
</dbReference>
<keyword evidence="1" id="KW-0472">Membrane</keyword>
<reference evidence="3 4" key="1">
    <citation type="submission" date="2018-11" db="EMBL/GenBank/DDBJ databases">
        <title>YIM 102482-1 draft genome.</title>
        <authorList>
            <person name="Li G."/>
            <person name="Jiang Y."/>
        </authorList>
    </citation>
    <scope>NUCLEOTIDE SEQUENCE [LARGE SCALE GENOMIC DNA]</scope>
    <source>
        <strain evidence="3 4">YIM 102482-1</strain>
    </source>
</reference>
<dbReference type="PANTHER" id="PTHR21666:SF270">
    <property type="entry name" value="MUREIN HYDROLASE ACTIVATOR ENVC"/>
    <property type="match status" value="1"/>
</dbReference>
<protein>
    <submittedName>
        <fullName evidence="3">M23 family metallopeptidase</fullName>
    </submittedName>
</protein>
<keyword evidence="4" id="KW-1185">Reference proteome</keyword>
<keyword evidence="1" id="KW-1133">Transmembrane helix</keyword>
<dbReference type="GO" id="GO:0004222">
    <property type="term" value="F:metalloendopeptidase activity"/>
    <property type="evidence" value="ECO:0007669"/>
    <property type="project" value="TreeGrafter"/>
</dbReference>
<feature type="domain" description="M23ase beta-sheet core" evidence="2">
    <location>
        <begin position="234"/>
        <end position="331"/>
    </location>
</feature>
<dbReference type="PANTHER" id="PTHR21666">
    <property type="entry name" value="PEPTIDASE-RELATED"/>
    <property type="match status" value="1"/>
</dbReference>
<dbReference type="OrthoDB" id="1099523at2"/>
<dbReference type="InterPro" id="IPR016047">
    <property type="entry name" value="M23ase_b-sheet_dom"/>
</dbReference>
<keyword evidence="1" id="KW-0812">Transmembrane</keyword>
<dbReference type="InterPro" id="IPR050570">
    <property type="entry name" value="Cell_wall_metabolism_enzyme"/>
</dbReference>
<dbReference type="AlphaFoldDB" id="A0A3P3W198"/>
<evidence type="ECO:0000313" key="4">
    <source>
        <dbReference type="Proteomes" id="UP000274391"/>
    </source>
</evidence>
<evidence type="ECO:0000313" key="3">
    <source>
        <dbReference type="EMBL" id="RRJ87469.1"/>
    </source>
</evidence>
<dbReference type="Proteomes" id="UP000274391">
    <property type="component" value="Unassembled WGS sequence"/>
</dbReference>
<sequence>MTRRQAREIERLTGVRPVAVAPTVQPVIAHDFRHDTGEIKRNELNALISVIPAELLERIAEPAVAAAPARIPASFAGRAITVRAAVPAQIVSQRRRRVAGGFAAAASVGAMATVGLASAANAPAPVEHQANLMGAMTTTETTADVAALPETAATEVAAAPAPEAVVEETTVAAFDTEAVLAAAETIAPTIAETLSPESAMTPASTAYSSPMGPGAQITSSYGNRIPPVTGVSSFHRGTDFTVAGGTCGAPLYAVSSGTIAAAGWSGTYGNTIDLDGSGSTTFRYAHLETMLVSPGQFVNSGDIIGYAGTTGASTGCHLHFEVFEGGTNVDPEIWLGNLGLL</sequence>
<comment type="caution">
    <text evidence="3">The sequence shown here is derived from an EMBL/GenBank/DDBJ whole genome shotgun (WGS) entry which is preliminary data.</text>
</comment>
<dbReference type="Pfam" id="PF01551">
    <property type="entry name" value="Peptidase_M23"/>
    <property type="match status" value="1"/>
</dbReference>
<dbReference type="EMBL" id="RQVS01000004">
    <property type="protein sequence ID" value="RRJ87469.1"/>
    <property type="molecule type" value="Genomic_DNA"/>
</dbReference>
<feature type="transmembrane region" description="Helical" evidence="1">
    <location>
        <begin position="98"/>
        <end position="120"/>
    </location>
</feature>
<organism evidence="3 4">
    <name type="scientific">Gulosibacter macacae</name>
    <dbReference type="NCBI Taxonomy" id="2488791"/>
    <lineage>
        <taxon>Bacteria</taxon>
        <taxon>Bacillati</taxon>
        <taxon>Actinomycetota</taxon>
        <taxon>Actinomycetes</taxon>
        <taxon>Micrococcales</taxon>
        <taxon>Microbacteriaceae</taxon>
        <taxon>Gulosibacter</taxon>
    </lineage>
</organism>
<gene>
    <name evidence="3" type="ORF">EG850_03985</name>
</gene>
<dbReference type="SUPFAM" id="SSF51261">
    <property type="entry name" value="Duplicated hybrid motif"/>
    <property type="match status" value="1"/>
</dbReference>
<evidence type="ECO:0000259" key="2">
    <source>
        <dbReference type="Pfam" id="PF01551"/>
    </source>
</evidence>
<proteinExistence type="predicted"/>
<accession>A0A3P3W198</accession>
<dbReference type="RefSeq" id="WP_124970307.1">
    <property type="nucleotide sequence ID" value="NZ_RQVS01000004.1"/>
</dbReference>
<evidence type="ECO:0000256" key="1">
    <source>
        <dbReference type="SAM" id="Phobius"/>
    </source>
</evidence>